<dbReference type="Gene3D" id="3.10.450.50">
    <property type="match status" value="1"/>
</dbReference>
<feature type="chain" id="PRO_5045249326" evidence="1">
    <location>
        <begin position="20"/>
        <end position="148"/>
    </location>
</feature>
<dbReference type="RefSeq" id="WP_236957404.1">
    <property type="nucleotide sequence ID" value="NZ_JAETXX010000001.1"/>
</dbReference>
<dbReference type="Pfam" id="PF14534">
    <property type="entry name" value="DUF4440"/>
    <property type="match status" value="1"/>
</dbReference>
<proteinExistence type="predicted"/>
<keyword evidence="1" id="KW-0732">Signal</keyword>
<accession>A0ABS9IZ29</accession>
<name>A0ABS9IZ29_9FLAO</name>
<feature type="signal peptide" evidence="1">
    <location>
        <begin position="1"/>
        <end position="19"/>
    </location>
</feature>
<gene>
    <name evidence="3" type="ORF">JM658_01210</name>
</gene>
<dbReference type="SUPFAM" id="SSF54427">
    <property type="entry name" value="NTF2-like"/>
    <property type="match status" value="1"/>
</dbReference>
<keyword evidence="4" id="KW-1185">Reference proteome</keyword>
<sequence>MKNSLLLLLVCCSFFLSSAQEKLSEINKTQILEVFNKQEEAWNRGDIPAFMEGYWKSEDLAFSGSSGPLFGWEATKDRYLRSYPDTTAMGKLTFKVIKIQQVKEGVAQVIGSFHLKRTIGDLSGYFTLVWRKFDNQWLIISDHTSSAK</sequence>
<dbReference type="InterPro" id="IPR027843">
    <property type="entry name" value="DUF4440"/>
</dbReference>
<protein>
    <submittedName>
        <fullName evidence="3">Nuclear transport factor 2 family protein</fullName>
    </submittedName>
</protein>
<evidence type="ECO:0000259" key="2">
    <source>
        <dbReference type="Pfam" id="PF14534"/>
    </source>
</evidence>
<evidence type="ECO:0000313" key="4">
    <source>
        <dbReference type="Proteomes" id="UP000829517"/>
    </source>
</evidence>
<comment type="caution">
    <text evidence="3">The sequence shown here is derived from an EMBL/GenBank/DDBJ whole genome shotgun (WGS) entry which is preliminary data.</text>
</comment>
<reference evidence="3 4" key="1">
    <citation type="submission" date="2021-01" db="EMBL/GenBank/DDBJ databases">
        <title>Genome sequencing of Joostella atrarenae M1-2 (= KCTC 23194).</title>
        <authorList>
            <person name="Zakaria M.R."/>
            <person name="Lam M.Q."/>
            <person name="Chong C.S."/>
        </authorList>
    </citation>
    <scope>NUCLEOTIDE SEQUENCE [LARGE SCALE GENOMIC DNA]</scope>
    <source>
        <strain evidence="3 4">M1-2</strain>
    </source>
</reference>
<dbReference type="EMBL" id="JAETXX010000001">
    <property type="protein sequence ID" value="MCF8713433.1"/>
    <property type="molecule type" value="Genomic_DNA"/>
</dbReference>
<evidence type="ECO:0000256" key="1">
    <source>
        <dbReference type="SAM" id="SignalP"/>
    </source>
</evidence>
<evidence type="ECO:0000313" key="3">
    <source>
        <dbReference type="EMBL" id="MCF8713433.1"/>
    </source>
</evidence>
<organism evidence="3 4">
    <name type="scientific">Joostella atrarenae</name>
    <dbReference type="NCBI Taxonomy" id="679257"/>
    <lineage>
        <taxon>Bacteria</taxon>
        <taxon>Pseudomonadati</taxon>
        <taxon>Bacteroidota</taxon>
        <taxon>Flavobacteriia</taxon>
        <taxon>Flavobacteriales</taxon>
        <taxon>Flavobacteriaceae</taxon>
        <taxon>Joostella</taxon>
    </lineage>
</organism>
<dbReference type="InterPro" id="IPR032710">
    <property type="entry name" value="NTF2-like_dom_sf"/>
</dbReference>
<dbReference type="Proteomes" id="UP000829517">
    <property type="component" value="Unassembled WGS sequence"/>
</dbReference>
<feature type="domain" description="DUF4440" evidence="2">
    <location>
        <begin position="31"/>
        <end position="139"/>
    </location>
</feature>